<gene>
    <name evidence="3" type="ORF">CVT26_013665</name>
</gene>
<dbReference type="STRING" id="231916.A0A409YWI2"/>
<evidence type="ECO:0000256" key="1">
    <source>
        <dbReference type="SAM" id="MobiDB-lite"/>
    </source>
</evidence>
<dbReference type="Proteomes" id="UP000284706">
    <property type="component" value="Unassembled WGS sequence"/>
</dbReference>
<dbReference type="Gene3D" id="3.40.220.10">
    <property type="entry name" value="Leucine Aminopeptidase, subunit E, domain 1"/>
    <property type="match status" value="3"/>
</dbReference>
<feature type="compositionally biased region" description="Basic and acidic residues" evidence="1">
    <location>
        <begin position="52"/>
        <end position="62"/>
    </location>
</feature>
<name>A0A409YWI2_9AGAR</name>
<dbReference type="EMBL" id="NHYE01000133">
    <property type="protein sequence ID" value="PPR07352.1"/>
    <property type="molecule type" value="Genomic_DNA"/>
</dbReference>
<feature type="domain" description="Microbial-type PARG catalytic" evidence="2">
    <location>
        <begin position="85"/>
        <end position="221"/>
    </location>
</feature>
<reference evidence="3 4" key="1">
    <citation type="journal article" date="2018" name="Evol. Lett.">
        <title>Horizontal gene cluster transfer increased hallucinogenic mushroom diversity.</title>
        <authorList>
            <person name="Reynolds H.T."/>
            <person name="Vijayakumar V."/>
            <person name="Gluck-Thaler E."/>
            <person name="Korotkin H.B."/>
            <person name="Matheny P.B."/>
            <person name="Slot J.C."/>
        </authorList>
    </citation>
    <scope>NUCLEOTIDE SEQUENCE [LARGE SCALE GENOMIC DNA]</scope>
    <source>
        <strain evidence="3 4">SRW20</strain>
    </source>
</reference>
<feature type="compositionally biased region" description="Basic residues" evidence="1">
    <location>
        <begin position="315"/>
        <end position="328"/>
    </location>
</feature>
<feature type="compositionally biased region" description="Basic and acidic residues" evidence="1">
    <location>
        <begin position="624"/>
        <end position="639"/>
    </location>
</feature>
<feature type="region of interest" description="Disordered" evidence="1">
    <location>
        <begin position="1"/>
        <end position="62"/>
    </location>
</feature>
<evidence type="ECO:0000313" key="4">
    <source>
        <dbReference type="Proteomes" id="UP000284706"/>
    </source>
</evidence>
<dbReference type="PANTHER" id="PTHR35596">
    <property type="entry name" value="DUF2263 DOMAIN-CONTAINING PROTEIN"/>
    <property type="match status" value="1"/>
</dbReference>
<protein>
    <recommendedName>
        <fullName evidence="2">Microbial-type PARG catalytic domain-containing protein</fullName>
    </recommendedName>
</protein>
<dbReference type="OrthoDB" id="9985428at2759"/>
<dbReference type="InterPro" id="IPR043472">
    <property type="entry name" value="Macro_dom-like"/>
</dbReference>
<evidence type="ECO:0000259" key="2">
    <source>
        <dbReference type="Pfam" id="PF10021"/>
    </source>
</evidence>
<dbReference type="AlphaFoldDB" id="A0A409YWI2"/>
<organism evidence="3 4">
    <name type="scientific">Gymnopilus dilepis</name>
    <dbReference type="NCBI Taxonomy" id="231916"/>
    <lineage>
        <taxon>Eukaryota</taxon>
        <taxon>Fungi</taxon>
        <taxon>Dikarya</taxon>
        <taxon>Basidiomycota</taxon>
        <taxon>Agaricomycotina</taxon>
        <taxon>Agaricomycetes</taxon>
        <taxon>Agaricomycetidae</taxon>
        <taxon>Agaricales</taxon>
        <taxon>Agaricineae</taxon>
        <taxon>Hymenogastraceae</taxon>
        <taxon>Gymnopilus</taxon>
    </lineage>
</organism>
<feature type="compositionally biased region" description="Basic and acidic residues" evidence="1">
    <location>
        <begin position="569"/>
        <end position="615"/>
    </location>
</feature>
<feature type="region of interest" description="Disordered" evidence="1">
    <location>
        <begin position="674"/>
        <end position="704"/>
    </location>
</feature>
<dbReference type="InParanoid" id="A0A409YWI2"/>
<dbReference type="NCBIfam" id="TIGR02452">
    <property type="entry name" value="TIGR02452 family protein"/>
    <property type="match status" value="2"/>
</dbReference>
<evidence type="ECO:0000313" key="3">
    <source>
        <dbReference type="EMBL" id="PPR07352.1"/>
    </source>
</evidence>
<accession>A0A409YWI2</accession>
<feature type="region of interest" description="Disordered" evidence="1">
    <location>
        <begin position="848"/>
        <end position="925"/>
    </location>
</feature>
<dbReference type="InterPro" id="IPR012664">
    <property type="entry name" value="CHP02452"/>
</dbReference>
<dbReference type="InterPro" id="IPR019261">
    <property type="entry name" value="PARG_cat_microbial"/>
</dbReference>
<comment type="caution">
    <text evidence="3">The sequence shown here is derived from an EMBL/GenBank/DDBJ whole genome shotgun (WGS) entry which is preliminary data.</text>
</comment>
<feature type="domain" description="Microbial-type PARG catalytic" evidence="2">
    <location>
        <begin position="346"/>
        <end position="513"/>
    </location>
</feature>
<feature type="compositionally biased region" description="Polar residues" evidence="1">
    <location>
        <begin position="693"/>
        <end position="704"/>
    </location>
</feature>
<feature type="region of interest" description="Disordered" evidence="1">
    <location>
        <begin position="261"/>
        <end position="338"/>
    </location>
</feature>
<feature type="compositionally biased region" description="Polar residues" evidence="1">
    <location>
        <begin position="851"/>
        <end position="860"/>
    </location>
</feature>
<proteinExistence type="predicted"/>
<dbReference type="PANTHER" id="PTHR35596:SF1">
    <property type="entry name" value="MICROBIAL-TYPE PARG CATALYTIC DOMAIN-CONTAINING PROTEIN"/>
    <property type="match status" value="1"/>
</dbReference>
<feature type="region of interest" description="Disordered" evidence="1">
    <location>
        <begin position="555"/>
        <end position="649"/>
    </location>
</feature>
<keyword evidence="4" id="KW-1185">Reference proteome</keyword>
<sequence length="925" mass="103316">MEYAQDLAQGITSFLAMPQQDQQPSSPQRPHSRTGQRERPSSRASQRGQPHTPDRPHPEQPTKRAILQNIALTTVEAINNGVVDVAKTQRRTRLFSPDTPELVNWRTKPSGTNTFGWPSARKSLNVQILSMSTIEGARHLHAQERGKRLGILNFASATLPGGGFLEGASAQEESIARVSTLYVSLTTDTARPFYSSHDKDEKGGFYSHAMIYSPHVHILRDDLGTWIAPFEVDVLTSPAVNAAKVRKVFHKVPFDEVEARIQESAPPEAPHPLEEEFPGSWPAEPTEQSQAELQQAEPLTEPRTTFNLRDEIKKNRGGSRRHRGRGRYQPRNPNYRLSRDELRELAESTLEKIDEGQYNPPHSEEPYDLATKVNFTNDNTAYYAPDDADIENWVNADLSVPTEPTSENSTKIVIREYSTLVGTRRLHNLVHSRTDFQNKVVGVLNFASAKKPGGGFLNGSQAQEESIARSSTLYPSLISPVAMQFYEHYSNDPENPFYTHAMLYSPSVVIFRNDKGDWIRPIEVDILTSAAVNAGEAREQVHKEEEMRLLRERVKAAEEQRRRARERRRQREEDLKRDEEDRRRSVATKRSSDENLENRSKESVEEMLKHSEGSAKAETQQGEPEAKMEVEPDNSKESDTTANAELSAPVADDVTQKAVVAEVVKASEAEFLLETQKEPQDARPNSPAPISEKQPQSAPETFETTQDPYYLVEVQIDVQMYERIARILYLFHRRGAKHLILGSFGTGVFQNRVELVAGIFYDLLAKPDAKFKNVFDTVVFAILGGPTIKVFRDIFGDTVVDKIDGEDDIEEEGSEVEGMKDVESSADLQVAGAGAAALEHQMDGKAAEDFQGTQPNTSQGPAPATQDIEMSDLTQKPLAFPGPDLSNIEATTQPPTVIDEHPQPDAEPQDGQIHNDAQARPDSES</sequence>
<feature type="compositionally biased region" description="Low complexity" evidence="1">
    <location>
        <begin position="18"/>
        <end position="29"/>
    </location>
</feature>
<dbReference type="Pfam" id="PF10021">
    <property type="entry name" value="PARG_cat_microb"/>
    <property type="match status" value="2"/>
</dbReference>